<dbReference type="EMBL" id="FODJ01000022">
    <property type="protein sequence ID" value="SEO95931.1"/>
    <property type="molecule type" value="Genomic_DNA"/>
</dbReference>
<dbReference type="InterPro" id="IPR041415">
    <property type="entry name" value="BclA_C"/>
</dbReference>
<accession>A0A1H8TYE7</accession>
<keyword evidence="6" id="KW-1185">Reference proteome</keyword>
<evidence type="ECO:0000256" key="1">
    <source>
        <dbReference type="ARBA" id="ARBA00004613"/>
    </source>
</evidence>
<feature type="region of interest" description="Disordered" evidence="3">
    <location>
        <begin position="1"/>
        <end position="91"/>
    </location>
</feature>
<evidence type="ECO:0000256" key="2">
    <source>
        <dbReference type="ARBA" id="ARBA00022525"/>
    </source>
</evidence>
<dbReference type="Proteomes" id="UP000199300">
    <property type="component" value="Unassembled WGS sequence"/>
</dbReference>
<dbReference type="PANTHER" id="PTHR15427:SF33">
    <property type="entry name" value="COLLAGEN IV NC1 DOMAIN-CONTAINING PROTEIN"/>
    <property type="match status" value="1"/>
</dbReference>
<evidence type="ECO:0000313" key="5">
    <source>
        <dbReference type="EMBL" id="SEO95931.1"/>
    </source>
</evidence>
<reference evidence="5 6" key="1">
    <citation type="submission" date="2016-10" db="EMBL/GenBank/DDBJ databases">
        <authorList>
            <person name="de Groot N.N."/>
        </authorList>
    </citation>
    <scope>NUCLEOTIDE SEQUENCE [LARGE SCALE GENOMIC DNA]</scope>
    <source>
        <strain evidence="5 6">CGMCC 1.10434</strain>
    </source>
</reference>
<dbReference type="PANTHER" id="PTHR15427">
    <property type="entry name" value="EMILIN ELASTIN MICROFIBRIL INTERFACE-LOCATED PROTEIN ELASTIN MICROFIBRIL INTERFACER"/>
    <property type="match status" value="1"/>
</dbReference>
<dbReference type="InterPro" id="IPR008983">
    <property type="entry name" value="Tumour_necrosis_fac-like_dom"/>
</dbReference>
<proteinExistence type="predicted"/>
<dbReference type="Pfam" id="PF01391">
    <property type="entry name" value="Collagen"/>
    <property type="match status" value="1"/>
</dbReference>
<dbReference type="OrthoDB" id="2476785at2"/>
<evidence type="ECO:0000259" key="4">
    <source>
        <dbReference type="Pfam" id="PF18573"/>
    </source>
</evidence>
<keyword evidence="5" id="KW-0176">Collagen</keyword>
<comment type="subcellular location">
    <subcellularLocation>
        <location evidence="1">Secreted</location>
    </subcellularLocation>
</comment>
<dbReference type="InterPro" id="IPR008160">
    <property type="entry name" value="Collagen"/>
</dbReference>
<feature type="non-terminal residue" evidence="5">
    <location>
        <position position="1"/>
    </location>
</feature>
<dbReference type="Gene3D" id="2.60.120.40">
    <property type="match status" value="1"/>
</dbReference>
<name>A0A1H8TYE7_9BACI</name>
<feature type="domain" description="BclA C-terminal" evidence="4">
    <location>
        <begin position="94"/>
        <end position="220"/>
    </location>
</feature>
<gene>
    <name evidence="5" type="ORF">SAMN04488134_1221</name>
</gene>
<dbReference type="Pfam" id="PF18573">
    <property type="entry name" value="BclA_C"/>
    <property type="match status" value="1"/>
</dbReference>
<evidence type="ECO:0000313" key="6">
    <source>
        <dbReference type="Proteomes" id="UP000199300"/>
    </source>
</evidence>
<dbReference type="AlphaFoldDB" id="A0A1H8TYE7"/>
<sequence>GATGPTGATGSTGTTGPTGVTGTTGATGPAGATGTTGATGAIGSTGATGPTGVTGTTGATGPTGATGSTGATGPTGVTGTTGATGDSATETNSFAANTTGAIVPVIVVGTLVPLPSAQVLNGVIVNGANTVFTITQPGDYFIFYNVNLTASLLLGSRLLINGTPYTASSISAALSLSRFTANVIVPLSVGNTVSLQLFGLLGSATLQAGAGASLTLIRLD</sequence>
<evidence type="ECO:0000256" key="3">
    <source>
        <dbReference type="SAM" id="MobiDB-lite"/>
    </source>
</evidence>
<protein>
    <submittedName>
        <fullName evidence="5">Collagen triple helix repeat-containing protein</fullName>
    </submittedName>
</protein>
<dbReference type="STRING" id="872970.SAMN04488134_1221"/>
<dbReference type="InterPro" id="IPR050392">
    <property type="entry name" value="Collagen/C1q_domain"/>
</dbReference>
<feature type="compositionally biased region" description="Low complexity" evidence="3">
    <location>
        <begin position="1"/>
        <end position="85"/>
    </location>
</feature>
<dbReference type="SUPFAM" id="SSF49842">
    <property type="entry name" value="TNF-like"/>
    <property type="match status" value="1"/>
</dbReference>
<dbReference type="RefSeq" id="WP_091500417.1">
    <property type="nucleotide sequence ID" value="NZ_FODJ01000022.1"/>
</dbReference>
<keyword evidence="2" id="KW-0964">Secreted</keyword>
<organism evidence="5 6">
    <name type="scientific">Amphibacillus marinus</name>
    <dbReference type="NCBI Taxonomy" id="872970"/>
    <lineage>
        <taxon>Bacteria</taxon>
        <taxon>Bacillati</taxon>
        <taxon>Bacillota</taxon>
        <taxon>Bacilli</taxon>
        <taxon>Bacillales</taxon>
        <taxon>Bacillaceae</taxon>
        <taxon>Amphibacillus</taxon>
    </lineage>
</organism>